<keyword evidence="1" id="KW-0472">Membrane</keyword>
<dbReference type="STRING" id="931089.CDES_02500"/>
<dbReference type="PATRIC" id="fig|931089.4.peg.507"/>
<feature type="transmembrane region" description="Helical" evidence="1">
    <location>
        <begin position="12"/>
        <end position="34"/>
    </location>
</feature>
<name>A0A0M4CK83_9CORY</name>
<dbReference type="Proteomes" id="UP000068067">
    <property type="component" value="Chromosome"/>
</dbReference>
<keyword evidence="3" id="KW-1185">Reference proteome</keyword>
<reference evidence="2 3" key="1">
    <citation type="submission" date="2014-08" db="EMBL/GenBank/DDBJ databases">
        <title>Complete genome sequence of Corynebacterium deserti GIMN1.010 (=DSM 45689), isolated from desert sand in western China.</title>
        <authorList>
            <person name="Ruckert C."/>
            <person name="Albersmeier A."/>
            <person name="Kalinowski J."/>
        </authorList>
    </citation>
    <scope>NUCLEOTIDE SEQUENCE [LARGE SCALE GENOMIC DNA]</scope>
    <source>
        <strain evidence="2 3">GIMN1.010</strain>
    </source>
</reference>
<dbReference type="OrthoDB" id="4426042at2"/>
<evidence type="ECO:0000313" key="2">
    <source>
        <dbReference type="EMBL" id="ALC04960.1"/>
    </source>
</evidence>
<evidence type="ECO:0000313" key="3">
    <source>
        <dbReference type="Proteomes" id="UP000068067"/>
    </source>
</evidence>
<sequence>MDLLQVRRRARQLVLVIYITAMLGVVAMVFGPFLNDRTIEDNPGRALAQVTNVGSFRTTVDYQDEKGLFHSPATGLLYPTGLGEGQRVWVNYAKSDPELVKVEGRKWTLSIIPALSVGAVATVIGAVLWLGVGRIGRRSENATTVD</sequence>
<feature type="transmembrane region" description="Helical" evidence="1">
    <location>
        <begin position="107"/>
        <end position="130"/>
    </location>
</feature>
<gene>
    <name evidence="2" type="ORF">CDES_02500</name>
</gene>
<evidence type="ECO:0000256" key="1">
    <source>
        <dbReference type="SAM" id="Phobius"/>
    </source>
</evidence>
<evidence type="ECO:0008006" key="4">
    <source>
        <dbReference type="Google" id="ProtNLM"/>
    </source>
</evidence>
<proteinExistence type="predicted"/>
<keyword evidence="1" id="KW-1133">Transmembrane helix</keyword>
<dbReference type="AlphaFoldDB" id="A0A0M4CK83"/>
<dbReference type="EMBL" id="CP009220">
    <property type="protein sequence ID" value="ALC04960.1"/>
    <property type="molecule type" value="Genomic_DNA"/>
</dbReference>
<protein>
    <recommendedName>
        <fullName evidence="4">DUF3592 domain-containing protein</fullName>
    </recommendedName>
</protein>
<dbReference type="KEGG" id="cdx:CDES_02500"/>
<dbReference type="RefSeq" id="WP_053544104.1">
    <property type="nucleotide sequence ID" value="NZ_CP009220.1"/>
</dbReference>
<organism evidence="2 3">
    <name type="scientific">Corynebacterium deserti GIMN1.010</name>
    <dbReference type="NCBI Taxonomy" id="931089"/>
    <lineage>
        <taxon>Bacteria</taxon>
        <taxon>Bacillati</taxon>
        <taxon>Actinomycetota</taxon>
        <taxon>Actinomycetes</taxon>
        <taxon>Mycobacteriales</taxon>
        <taxon>Corynebacteriaceae</taxon>
        <taxon>Corynebacterium</taxon>
    </lineage>
</organism>
<keyword evidence="1" id="KW-0812">Transmembrane</keyword>
<accession>A0A0M4CK83</accession>